<comment type="caution">
    <text evidence="1">The sequence shown here is derived from an EMBL/GenBank/DDBJ whole genome shotgun (WGS) entry which is preliminary data.</text>
</comment>
<dbReference type="Proteomes" id="UP000317716">
    <property type="component" value="Unassembled WGS sequence"/>
</dbReference>
<gene>
    <name evidence="1" type="ORF">E6K72_09245</name>
</gene>
<reference evidence="1 2" key="1">
    <citation type="journal article" date="2019" name="Nat. Microbiol.">
        <title>Mediterranean grassland soil C-N compound turnover is dependent on rainfall and depth, and is mediated by genomically divergent microorganisms.</title>
        <authorList>
            <person name="Diamond S."/>
            <person name="Andeer P.F."/>
            <person name="Li Z."/>
            <person name="Crits-Christoph A."/>
            <person name="Burstein D."/>
            <person name="Anantharaman K."/>
            <person name="Lane K.R."/>
            <person name="Thomas B.C."/>
            <person name="Pan C."/>
            <person name="Northen T.R."/>
            <person name="Banfield J.F."/>
        </authorList>
    </citation>
    <scope>NUCLEOTIDE SEQUENCE [LARGE SCALE GENOMIC DNA]</scope>
    <source>
        <strain evidence="1">WS_2</strain>
    </source>
</reference>
<organism evidence="1 2">
    <name type="scientific">Eiseniibacteriota bacterium</name>
    <dbReference type="NCBI Taxonomy" id="2212470"/>
    <lineage>
        <taxon>Bacteria</taxon>
        <taxon>Candidatus Eiseniibacteriota</taxon>
    </lineage>
</organism>
<dbReference type="EMBL" id="VBOS01000323">
    <property type="protein sequence ID" value="TMQ52387.1"/>
    <property type="molecule type" value="Genomic_DNA"/>
</dbReference>
<accession>A0A538SM05</accession>
<name>A0A538SM05_UNCEI</name>
<dbReference type="AlphaFoldDB" id="A0A538SM05"/>
<protein>
    <submittedName>
        <fullName evidence="1">Uncharacterized protein</fullName>
    </submittedName>
</protein>
<evidence type="ECO:0000313" key="2">
    <source>
        <dbReference type="Proteomes" id="UP000317716"/>
    </source>
</evidence>
<sequence>MSIAVIVALTCAFADAEAEGFAPGSAVLLVNSAEAPTAPPASTWIASFSVVRDVDHVAS</sequence>
<proteinExistence type="predicted"/>
<evidence type="ECO:0000313" key="1">
    <source>
        <dbReference type="EMBL" id="TMQ52387.1"/>
    </source>
</evidence>